<organism evidence="1 2">
    <name type="scientific">Diphasiastrum complanatum</name>
    <name type="common">Issler's clubmoss</name>
    <name type="synonym">Lycopodium complanatum</name>
    <dbReference type="NCBI Taxonomy" id="34168"/>
    <lineage>
        <taxon>Eukaryota</taxon>
        <taxon>Viridiplantae</taxon>
        <taxon>Streptophyta</taxon>
        <taxon>Embryophyta</taxon>
        <taxon>Tracheophyta</taxon>
        <taxon>Lycopodiopsida</taxon>
        <taxon>Lycopodiales</taxon>
        <taxon>Lycopodiaceae</taxon>
        <taxon>Lycopodioideae</taxon>
        <taxon>Diphasiastrum</taxon>
    </lineage>
</organism>
<dbReference type="Proteomes" id="UP001162992">
    <property type="component" value="Chromosome 19"/>
</dbReference>
<sequence length="214" mass="24203">MVQVLLKTAGCTRRHALHLASPIEVVRKVRELVAAELGLSEDKLKLVAKGKALQNERDGELLLANFVDGDSILAIVAPEAPSKQFQRRYGGFEDDDEDLRFKLPETANRVERFVAAFLREKLKVPDIVLMVIYSIGLRAWLLIVIWFTMAPILHQWDLGPLYVLVTAFCLIMFNLGKRREGEVSAYSIFNEGFRELPGTLNAERLDRDLRAGLL</sequence>
<evidence type="ECO:0000313" key="1">
    <source>
        <dbReference type="EMBL" id="KAJ7521257.1"/>
    </source>
</evidence>
<name>A0ACC2AUN6_DIPCM</name>
<dbReference type="EMBL" id="CM055110">
    <property type="protein sequence ID" value="KAJ7521257.1"/>
    <property type="molecule type" value="Genomic_DNA"/>
</dbReference>
<gene>
    <name evidence="1" type="ORF">O6H91_19G044000</name>
</gene>
<protein>
    <submittedName>
        <fullName evidence="1">Uncharacterized protein</fullName>
    </submittedName>
</protein>
<reference evidence="2" key="1">
    <citation type="journal article" date="2024" name="Proc. Natl. Acad. Sci. U.S.A.">
        <title>Extraordinary preservation of gene collinearity over three hundred million years revealed in homosporous lycophytes.</title>
        <authorList>
            <person name="Li C."/>
            <person name="Wickell D."/>
            <person name="Kuo L.Y."/>
            <person name="Chen X."/>
            <person name="Nie B."/>
            <person name="Liao X."/>
            <person name="Peng D."/>
            <person name="Ji J."/>
            <person name="Jenkins J."/>
            <person name="Williams M."/>
            <person name="Shu S."/>
            <person name="Plott C."/>
            <person name="Barry K."/>
            <person name="Rajasekar S."/>
            <person name="Grimwood J."/>
            <person name="Han X."/>
            <person name="Sun S."/>
            <person name="Hou Z."/>
            <person name="He W."/>
            <person name="Dai G."/>
            <person name="Sun C."/>
            <person name="Schmutz J."/>
            <person name="Leebens-Mack J.H."/>
            <person name="Li F.W."/>
            <person name="Wang L."/>
        </authorList>
    </citation>
    <scope>NUCLEOTIDE SEQUENCE [LARGE SCALE GENOMIC DNA]</scope>
    <source>
        <strain evidence="2">cv. PW_Plant_1</strain>
    </source>
</reference>
<comment type="caution">
    <text evidence="1">The sequence shown here is derived from an EMBL/GenBank/DDBJ whole genome shotgun (WGS) entry which is preliminary data.</text>
</comment>
<keyword evidence="2" id="KW-1185">Reference proteome</keyword>
<proteinExistence type="predicted"/>
<accession>A0ACC2AUN6</accession>
<evidence type="ECO:0000313" key="2">
    <source>
        <dbReference type="Proteomes" id="UP001162992"/>
    </source>
</evidence>